<dbReference type="GO" id="GO:0005737">
    <property type="term" value="C:cytoplasm"/>
    <property type="evidence" value="ECO:0007669"/>
    <property type="project" value="TreeGrafter"/>
</dbReference>
<evidence type="ECO:0000259" key="2">
    <source>
        <dbReference type="Pfam" id="PF01182"/>
    </source>
</evidence>
<dbReference type="EMBL" id="JTJC03000017">
    <property type="protein sequence ID" value="NHC38106.1"/>
    <property type="molecule type" value="Genomic_DNA"/>
</dbReference>
<dbReference type="GO" id="GO:0042802">
    <property type="term" value="F:identical protein binding"/>
    <property type="evidence" value="ECO:0007669"/>
    <property type="project" value="TreeGrafter"/>
</dbReference>
<evidence type="ECO:0000313" key="3">
    <source>
        <dbReference type="EMBL" id="NHC38106.1"/>
    </source>
</evidence>
<dbReference type="RefSeq" id="WP_052289787.1">
    <property type="nucleotide sequence ID" value="NZ_JTJC03000017.1"/>
</dbReference>
<dbReference type="Gene3D" id="3.40.50.1360">
    <property type="match status" value="1"/>
</dbReference>
<evidence type="ECO:0000256" key="1">
    <source>
        <dbReference type="ARBA" id="ARBA00023277"/>
    </source>
</evidence>
<dbReference type="Pfam" id="PF01182">
    <property type="entry name" value="Glucosamine_iso"/>
    <property type="match status" value="1"/>
</dbReference>
<dbReference type="PANTHER" id="PTHR11280">
    <property type="entry name" value="GLUCOSAMINE-6-PHOSPHATE ISOMERASE"/>
    <property type="match status" value="1"/>
</dbReference>
<dbReference type="InterPro" id="IPR006148">
    <property type="entry name" value="Glc/Gal-6P_isomerase"/>
</dbReference>
<name>A0A9X5EAU7_9CYAN</name>
<dbReference type="SUPFAM" id="SSF100950">
    <property type="entry name" value="NagB/RpiA/CoA transferase-like"/>
    <property type="match status" value="1"/>
</dbReference>
<accession>A0A9X5EAU7</accession>
<dbReference type="InterPro" id="IPR004547">
    <property type="entry name" value="Glucosamine6P_isomerase"/>
</dbReference>
<protein>
    <submittedName>
        <fullName evidence="3">Glucosamine-6-phosphate deaminase</fullName>
    </submittedName>
</protein>
<dbReference type="GO" id="GO:0005975">
    <property type="term" value="P:carbohydrate metabolic process"/>
    <property type="evidence" value="ECO:0007669"/>
    <property type="project" value="InterPro"/>
</dbReference>
<sequence length="272" mass="30542">MSSLPHNFQTDTLAKIFPVDALTVRLYDRTDELTTDAAKIAQRYLQNLLTQQDTATVILATGNSQIDFLSKLVNLGEIDWSRIVFFHLDEYLGINANHPASFRRYLRERVEQKVNPAAFHYIEGDTVQPLAECDRYTKLLLSQPIDLCCLGLGGNGHLAFNEPSVADFQDPHYIKLVKLELSTRQQQVNQGYFTNIEVVPQYAFTLTIPAICLAQKIFCFAPGKHKAKAVQQMLEKVVSPAIPASVLRDQRETALFLDADSANLLSQSKVKS</sequence>
<comment type="caution">
    <text evidence="3">The sequence shown here is derived from an EMBL/GenBank/DDBJ whole genome shotgun (WGS) entry which is preliminary data.</text>
</comment>
<proteinExistence type="predicted"/>
<reference evidence="3 4" key="1">
    <citation type="journal article" date="2015" name="Genome Announc.">
        <title>Draft Genome Sequence of the Terrestrial Cyanobacterium Scytonema millei VB511283, Isolated from Eastern India.</title>
        <authorList>
            <person name="Sen D."/>
            <person name="Chandrababunaidu M.M."/>
            <person name="Singh D."/>
            <person name="Sanghi N."/>
            <person name="Ghorai A."/>
            <person name="Mishra G.P."/>
            <person name="Madduluri M."/>
            <person name="Adhikary S.P."/>
            <person name="Tripathy S."/>
        </authorList>
    </citation>
    <scope>NUCLEOTIDE SEQUENCE [LARGE SCALE GENOMIC DNA]</scope>
    <source>
        <strain evidence="3 4">VB511283</strain>
    </source>
</reference>
<dbReference type="GO" id="GO:0004342">
    <property type="term" value="F:glucosamine-6-phosphate deaminase activity"/>
    <property type="evidence" value="ECO:0007669"/>
    <property type="project" value="InterPro"/>
</dbReference>
<keyword evidence="4" id="KW-1185">Reference proteome</keyword>
<dbReference type="GO" id="GO:0006046">
    <property type="term" value="P:N-acetylglucosamine catabolic process"/>
    <property type="evidence" value="ECO:0007669"/>
    <property type="project" value="TreeGrafter"/>
</dbReference>
<dbReference type="GO" id="GO:0019262">
    <property type="term" value="P:N-acetylneuraminate catabolic process"/>
    <property type="evidence" value="ECO:0007669"/>
    <property type="project" value="TreeGrafter"/>
</dbReference>
<keyword evidence="1" id="KW-0119">Carbohydrate metabolism</keyword>
<dbReference type="OrthoDB" id="9791139at2"/>
<dbReference type="GO" id="GO:0006043">
    <property type="term" value="P:glucosamine catabolic process"/>
    <property type="evidence" value="ECO:0007669"/>
    <property type="project" value="TreeGrafter"/>
</dbReference>
<dbReference type="InterPro" id="IPR037171">
    <property type="entry name" value="NagB/RpiA_transferase-like"/>
</dbReference>
<evidence type="ECO:0000313" key="4">
    <source>
        <dbReference type="Proteomes" id="UP000031532"/>
    </source>
</evidence>
<gene>
    <name evidence="3" type="ORF">QH73_0026390</name>
</gene>
<dbReference type="PANTHER" id="PTHR11280:SF6">
    <property type="entry name" value="GLUCOSAMINE-6-PHOSPHATE ISOMERASE NAGB"/>
    <property type="match status" value="1"/>
</dbReference>
<dbReference type="Proteomes" id="UP000031532">
    <property type="component" value="Unassembled WGS sequence"/>
</dbReference>
<dbReference type="CDD" id="cd01399">
    <property type="entry name" value="GlcN6P_deaminase"/>
    <property type="match status" value="1"/>
</dbReference>
<organism evidence="3 4">
    <name type="scientific">Scytonema millei VB511283</name>
    <dbReference type="NCBI Taxonomy" id="1245923"/>
    <lineage>
        <taxon>Bacteria</taxon>
        <taxon>Bacillati</taxon>
        <taxon>Cyanobacteriota</taxon>
        <taxon>Cyanophyceae</taxon>
        <taxon>Nostocales</taxon>
        <taxon>Scytonemataceae</taxon>
        <taxon>Scytonema</taxon>
    </lineage>
</organism>
<feature type="domain" description="Glucosamine/galactosamine-6-phosphate isomerase" evidence="2">
    <location>
        <begin position="30"/>
        <end position="252"/>
    </location>
</feature>
<dbReference type="AlphaFoldDB" id="A0A9X5EAU7"/>